<reference evidence="1" key="2">
    <citation type="submission" date="2023-05" db="EMBL/GenBank/DDBJ databases">
        <authorList>
            <consortium name="Lawrence Berkeley National Laboratory"/>
            <person name="Steindorff A."/>
            <person name="Hensen N."/>
            <person name="Bonometti L."/>
            <person name="Westerberg I."/>
            <person name="Brannstrom I.O."/>
            <person name="Guillou S."/>
            <person name="Cros-Aarteil S."/>
            <person name="Calhoun S."/>
            <person name="Haridas S."/>
            <person name="Kuo A."/>
            <person name="Mondo S."/>
            <person name="Pangilinan J."/>
            <person name="Riley R."/>
            <person name="Labutti K."/>
            <person name="Andreopoulos B."/>
            <person name="Lipzen A."/>
            <person name="Chen C."/>
            <person name="Yanf M."/>
            <person name="Daum C."/>
            <person name="Ng V."/>
            <person name="Clum A."/>
            <person name="Ohm R."/>
            <person name="Martin F."/>
            <person name="Silar P."/>
            <person name="Natvig D."/>
            <person name="Lalanne C."/>
            <person name="Gautier V."/>
            <person name="Ament-Velasquez S.L."/>
            <person name="Kruys A."/>
            <person name="Hutchinson M.I."/>
            <person name="Powell A.J."/>
            <person name="Barry K."/>
            <person name="Miller A.N."/>
            <person name="Grigoriev I.V."/>
            <person name="Debuchy R."/>
            <person name="Gladieux P."/>
            <person name="Thoren M.H."/>
            <person name="Johannesson H."/>
        </authorList>
    </citation>
    <scope>NUCLEOTIDE SEQUENCE</scope>
    <source>
        <strain evidence="1">PSN293</strain>
    </source>
</reference>
<keyword evidence="2" id="KW-1185">Reference proteome</keyword>
<dbReference type="AlphaFoldDB" id="A0AAN6Y0X7"/>
<dbReference type="EMBL" id="MU858182">
    <property type="protein sequence ID" value="KAK4210193.1"/>
    <property type="molecule type" value="Genomic_DNA"/>
</dbReference>
<accession>A0AAN6Y0X7</accession>
<comment type="caution">
    <text evidence="1">The sequence shown here is derived from an EMBL/GenBank/DDBJ whole genome shotgun (WGS) entry which is preliminary data.</text>
</comment>
<gene>
    <name evidence="1" type="ORF">QBC37DRAFT_377312</name>
</gene>
<reference evidence="1" key="1">
    <citation type="journal article" date="2023" name="Mol. Phylogenet. Evol.">
        <title>Genome-scale phylogeny and comparative genomics of the fungal order Sordariales.</title>
        <authorList>
            <person name="Hensen N."/>
            <person name="Bonometti L."/>
            <person name="Westerberg I."/>
            <person name="Brannstrom I.O."/>
            <person name="Guillou S."/>
            <person name="Cros-Aarteil S."/>
            <person name="Calhoun S."/>
            <person name="Haridas S."/>
            <person name="Kuo A."/>
            <person name="Mondo S."/>
            <person name="Pangilinan J."/>
            <person name="Riley R."/>
            <person name="LaButti K."/>
            <person name="Andreopoulos B."/>
            <person name="Lipzen A."/>
            <person name="Chen C."/>
            <person name="Yan M."/>
            <person name="Daum C."/>
            <person name="Ng V."/>
            <person name="Clum A."/>
            <person name="Steindorff A."/>
            <person name="Ohm R.A."/>
            <person name="Martin F."/>
            <person name="Silar P."/>
            <person name="Natvig D.O."/>
            <person name="Lalanne C."/>
            <person name="Gautier V."/>
            <person name="Ament-Velasquez S.L."/>
            <person name="Kruys A."/>
            <person name="Hutchinson M.I."/>
            <person name="Powell A.J."/>
            <person name="Barry K."/>
            <person name="Miller A.N."/>
            <person name="Grigoriev I.V."/>
            <person name="Debuchy R."/>
            <person name="Gladieux P."/>
            <person name="Hiltunen Thoren M."/>
            <person name="Johannesson H."/>
        </authorList>
    </citation>
    <scope>NUCLEOTIDE SEQUENCE</scope>
    <source>
        <strain evidence="1">PSN293</strain>
    </source>
</reference>
<evidence type="ECO:0000313" key="2">
    <source>
        <dbReference type="Proteomes" id="UP001301769"/>
    </source>
</evidence>
<organism evidence="1 2">
    <name type="scientific">Rhypophila decipiens</name>
    <dbReference type="NCBI Taxonomy" id="261697"/>
    <lineage>
        <taxon>Eukaryota</taxon>
        <taxon>Fungi</taxon>
        <taxon>Dikarya</taxon>
        <taxon>Ascomycota</taxon>
        <taxon>Pezizomycotina</taxon>
        <taxon>Sordariomycetes</taxon>
        <taxon>Sordariomycetidae</taxon>
        <taxon>Sordariales</taxon>
        <taxon>Naviculisporaceae</taxon>
        <taxon>Rhypophila</taxon>
    </lineage>
</organism>
<protein>
    <submittedName>
        <fullName evidence="1">Uncharacterized protein</fullName>
    </submittedName>
</protein>
<name>A0AAN6Y0X7_9PEZI</name>
<sequence length="243" mass="27331">MSDSYTETIPRPATSPGINFTILNGNDFWFENEPLPVWTKALLEKTENWTAHEMTSLILHAILEDGKPTQKVMNIIDLARDNTTKRISVRRLFQWQPIVDKYGGRSIRIPTIHVRYYQTTSCAVFLFAPNSGYEACVACKRRPRNGPATECVHPGGPFGGDTCTNCMYKAKTTSCRVAPQPTVNMKDLAAAAGDILFPKYSHLFTMAELERMQFSLSVAINDRLKFIHSDKDTSPAAKRQKIV</sequence>
<evidence type="ECO:0000313" key="1">
    <source>
        <dbReference type="EMBL" id="KAK4210193.1"/>
    </source>
</evidence>
<dbReference type="Proteomes" id="UP001301769">
    <property type="component" value="Unassembled WGS sequence"/>
</dbReference>
<proteinExistence type="predicted"/>